<evidence type="ECO:0000313" key="6">
    <source>
        <dbReference type="Proteomes" id="UP000281094"/>
    </source>
</evidence>
<dbReference type="RefSeq" id="WP_121643871.1">
    <property type="nucleotide sequence ID" value="NZ_RCWN01000001.1"/>
</dbReference>
<evidence type="ECO:0000256" key="1">
    <source>
        <dbReference type="ARBA" id="ARBA00022729"/>
    </source>
</evidence>
<dbReference type="InterPro" id="IPR052037">
    <property type="entry name" value="LPS_export_LptA"/>
</dbReference>
<dbReference type="PANTHER" id="PTHR36504">
    <property type="entry name" value="LIPOPOLYSACCHARIDE EXPORT SYSTEM PROTEIN LPTA"/>
    <property type="match status" value="1"/>
</dbReference>
<feature type="region of interest" description="Disordered" evidence="2">
    <location>
        <begin position="88"/>
        <end position="110"/>
    </location>
</feature>
<gene>
    <name evidence="5" type="ORF">D8780_00480</name>
</gene>
<feature type="chain" id="PRO_5018275748" evidence="3">
    <location>
        <begin position="31"/>
        <end position="192"/>
    </location>
</feature>
<keyword evidence="1 3" id="KW-0732">Signal</keyword>
<keyword evidence="6" id="KW-1185">Reference proteome</keyword>
<protein>
    <submittedName>
        <fullName evidence="5">LPS ABC transporter substrate-binding protein LptA</fullName>
    </submittedName>
</protein>
<reference evidence="5 6" key="1">
    <citation type="submission" date="2018-10" db="EMBL/GenBank/DDBJ databases">
        <title>Notoacmeibacter sp. M2BS9Y-3-1, whole genome shotgun sequence.</title>
        <authorList>
            <person name="Tuo L."/>
        </authorList>
    </citation>
    <scope>NUCLEOTIDE SEQUENCE [LARGE SCALE GENOMIC DNA]</scope>
    <source>
        <strain evidence="5 6">M2BS9Y-3-1</strain>
    </source>
</reference>
<dbReference type="AlphaFoldDB" id="A0A3L7JEJ5"/>
<dbReference type="InterPro" id="IPR005653">
    <property type="entry name" value="OstA-like_N"/>
</dbReference>
<evidence type="ECO:0000259" key="4">
    <source>
        <dbReference type="Pfam" id="PF03968"/>
    </source>
</evidence>
<dbReference type="GO" id="GO:0017089">
    <property type="term" value="F:glycolipid transfer activity"/>
    <property type="evidence" value="ECO:0007669"/>
    <property type="project" value="TreeGrafter"/>
</dbReference>
<dbReference type="Pfam" id="PF03968">
    <property type="entry name" value="LptD_N"/>
    <property type="match status" value="1"/>
</dbReference>
<evidence type="ECO:0000313" key="5">
    <source>
        <dbReference type="EMBL" id="RLQ86902.1"/>
    </source>
</evidence>
<proteinExistence type="predicted"/>
<organism evidence="5 6">
    <name type="scientific">Notoacmeibacter ruber</name>
    <dbReference type="NCBI Taxonomy" id="2670375"/>
    <lineage>
        <taxon>Bacteria</taxon>
        <taxon>Pseudomonadati</taxon>
        <taxon>Pseudomonadota</taxon>
        <taxon>Alphaproteobacteria</taxon>
        <taxon>Hyphomicrobiales</taxon>
        <taxon>Notoacmeibacteraceae</taxon>
        <taxon>Notoacmeibacter</taxon>
    </lineage>
</organism>
<sequence>MNRSFPFRERSGVAAIGLLLVGLSSSFAHAQQTQDTNFRMEGDKPIQIESDQLEVFDQENTAIFTGNVVVVQGPTQMRSNFMKVFYSDKKEQPSQGEAKPASTTGQNSSDIDRIEVGGKVYVNSGTQTATGDEGSFDMRANVLRLTGKEVVLSDGGNVLTGCALTVQTETGKARLEACGGNRVRMVISPDSE</sequence>
<dbReference type="PANTHER" id="PTHR36504:SF1">
    <property type="entry name" value="LIPOPOLYSACCHARIDE EXPORT SYSTEM PROTEIN LPTA"/>
    <property type="match status" value="1"/>
</dbReference>
<name>A0A3L7JEJ5_9HYPH</name>
<dbReference type="EMBL" id="RCWN01000001">
    <property type="protein sequence ID" value="RLQ86902.1"/>
    <property type="molecule type" value="Genomic_DNA"/>
</dbReference>
<dbReference type="Gene3D" id="2.60.450.10">
    <property type="entry name" value="Lipopolysaccharide (LPS) transport protein A like domain"/>
    <property type="match status" value="1"/>
</dbReference>
<feature type="domain" description="Organic solvent tolerance-like N-terminal" evidence="4">
    <location>
        <begin position="47"/>
        <end position="171"/>
    </location>
</feature>
<feature type="signal peptide" evidence="3">
    <location>
        <begin position="1"/>
        <end position="30"/>
    </location>
</feature>
<dbReference type="Proteomes" id="UP000281094">
    <property type="component" value="Unassembled WGS sequence"/>
</dbReference>
<dbReference type="GO" id="GO:0030288">
    <property type="term" value="C:outer membrane-bounded periplasmic space"/>
    <property type="evidence" value="ECO:0007669"/>
    <property type="project" value="TreeGrafter"/>
</dbReference>
<dbReference type="GO" id="GO:0015920">
    <property type="term" value="P:lipopolysaccharide transport"/>
    <property type="evidence" value="ECO:0007669"/>
    <property type="project" value="TreeGrafter"/>
</dbReference>
<evidence type="ECO:0000256" key="2">
    <source>
        <dbReference type="SAM" id="MobiDB-lite"/>
    </source>
</evidence>
<evidence type="ECO:0000256" key="3">
    <source>
        <dbReference type="SAM" id="SignalP"/>
    </source>
</evidence>
<dbReference type="GO" id="GO:0009279">
    <property type="term" value="C:cell outer membrane"/>
    <property type="evidence" value="ECO:0007669"/>
    <property type="project" value="TreeGrafter"/>
</dbReference>
<accession>A0A3L7JEJ5</accession>
<comment type="caution">
    <text evidence="5">The sequence shown here is derived from an EMBL/GenBank/DDBJ whole genome shotgun (WGS) entry which is preliminary data.</text>
</comment>